<comment type="caution">
    <text evidence="5">The sequence shown here is derived from an EMBL/GenBank/DDBJ whole genome shotgun (WGS) entry which is preliminary data.</text>
</comment>
<dbReference type="RefSeq" id="WP_340327641.1">
    <property type="nucleotide sequence ID" value="NZ_JAZHOF010000001.1"/>
</dbReference>
<dbReference type="EMBL" id="JAZHOF010000001">
    <property type="protein sequence ID" value="MEJ8569898.1"/>
    <property type="molecule type" value="Genomic_DNA"/>
</dbReference>
<dbReference type="PANTHER" id="PTHR43792:SF8">
    <property type="entry name" value="[RIBOSOMAL PROTEIN US5]-ALANINE N-ACETYLTRANSFERASE"/>
    <property type="match status" value="1"/>
</dbReference>
<feature type="domain" description="N-acetyltransferase" evidence="4">
    <location>
        <begin position="24"/>
        <end position="186"/>
    </location>
</feature>
<dbReference type="InterPro" id="IPR000182">
    <property type="entry name" value="GNAT_dom"/>
</dbReference>
<comment type="similarity">
    <text evidence="3">Belongs to the acetyltransferase family. RimJ subfamily.</text>
</comment>
<gene>
    <name evidence="5" type="ORF">V3328_00320</name>
</gene>
<dbReference type="AlphaFoldDB" id="A0AAW9RPA8"/>
<evidence type="ECO:0000313" key="5">
    <source>
        <dbReference type="EMBL" id="MEJ8569898.1"/>
    </source>
</evidence>
<protein>
    <submittedName>
        <fullName evidence="5">GNAT family N-acetyltransferase</fullName>
    </submittedName>
</protein>
<accession>A0AAW9RPA8</accession>
<evidence type="ECO:0000256" key="2">
    <source>
        <dbReference type="ARBA" id="ARBA00023315"/>
    </source>
</evidence>
<reference evidence="5 6" key="1">
    <citation type="submission" date="2024-02" db="EMBL/GenBank/DDBJ databases">
        <title>Genome analysis and characterization of Microbaculum marinisediminis sp. nov., isolated from marine sediment.</title>
        <authorList>
            <person name="Du Z.-J."/>
            <person name="Ye Y.-Q."/>
            <person name="Zhang Z.-R."/>
            <person name="Yuan S.-M."/>
            <person name="Zhang X.-Y."/>
        </authorList>
    </citation>
    <scope>NUCLEOTIDE SEQUENCE [LARGE SCALE GENOMIC DNA]</scope>
    <source>
        <strain evidence="5 6">SDUM1044001</strain>
    </source>
</reference>
<evidence type="ECO:0000259" key="4">
    <source>
        <dbReference type="PROSITE" id="PS51186"/>
    </source>
</evidence>
<dbReference type="InterPro" id="IPR051531">
    <property type="entry name" value="N-acetyltransferase"/>
</dbReference>
<dbReference type="Proteomes" id="UP001378188">
    <property type="component" value="Unassembled WGS sequence"/>
</dbReference>
<keyword evidence="1" id="KW-0808">Transferase</keyword>
<dbReference type="Gene3D" id="3.40.630.30">
    <property type="match status" value="1"/>
</dbReference>
<sequence length="197" mass="21211">MSFETRLAKTMSTPEEIELRTDRLLLRPLRASDAPAISALAGDERVSRHTASIPHPYPDGAADAFIADAHAKAARGEGRVFAIALSEEPAQLIGVAILRNLGSEGIEVGYWLGVGFWGRGLMSEAVAAAAAHARSWLPGAVIHARTFPENAGSQRVLQKAGFRRRGTVAFDAPERGRHIDDAPLFVFEPDRPGEAPR</sequence>
<name>A0AAW9RPA8_9HYPH</name>
<dbReference type="SUPFAM" id="SSF55729">
    <property type="entry name" value="Acyl-CoA N-acyltransferases (Nat)"/>
    <property type="match status" value="1"/>
</dbReference>
<dbReference type="InterPro" id="IPR016181">
    <property type="entry name" value="Acyl_CoA_acyltransferase"/>
</dbReference>
<dbReference type="GO" id="GO:0016747">
    <property type="term" value="F:acyltransferase activity, transferring groups other than amino-acyl groups"/>
    <property type="evidence" value="ECO:0007669"/>
    <property type="project" value="InterPro"/>
</dbReference>
<evidence type="ECO:0000313" key="6">
    <source>
        <dbReference type="Proteomes" id="UP001378188"/>
    </source>
</evidence>
<proteinExistence type="inferred from homology"/>
<dbReference type="PROSITE" id="PS51186">
    <property type="entry name" value="GNAT"/>
    <property type="match status" value="1"/>
</dbReference>
<organism evidence="5 6">
    <name type="scientific">Microbaculum marinum</name>
    <dbReference type="NCBI Taxonomy" id="1764581"/>
    <lineage>
        <taxon>Bacteria</taxon>
        <taxon>Pseudomonadati</taxon>
        <taxon>Pseudomonadota</taxon>
        <taxon>Alphaproteobacteria</taxon>
        <taxon>Hyphomicrobiales</taxon>
        <taxon>Tepidamorphaceae</taxon>
        <taxon>Microbaculum</taxon>
    </lineage>
</organism>
<evidence type="ECO:0000256" key="3">
    <source>
        <dbReference type="ARBA" id="ARBA00038502"/>
    </source>
</evidence>
<keyword evidence="2" id="KW-0012">Acyltransferase</keyword>
<dbReference type="PANTHER" id="PTHR43792">
    <property type="entry name" value="GNAT FAMILY, PUTATIVE (AFU_ORTHOLOGUE AFUA_3G00765)-RELATED-RELATED"/>
    <property type="match status" value="1"/>
</dbReference>
<keyword evidence="6" id="KW-1185">Reference proteome</keyword>
<dbReference type="Pfam" id="PF13302">
    <property type="entry name" value="Acetyltransf_3"/>
    <property type="match status" value="1"/>
</dbReference>
<evidence type="ECO:0000256" key="1">
    <source>
        <dbReference type="ARBA" id="ARBA00022679"/>
    </source>
</evidence>